<evidence type="ECO:0000313" key="5">
    <source>
        <dbReference type="Proteomes" id="UP000242133"/>
    </source>
</evidence>
<dbReference type="PANTHER" id="PTHR30469">
    <property type="entry name" value="MULTIDRUG RESISTANCE PROTEIN MDTA"/>
    <property type="match status" value="1"/>
</dbReference>
<dbReference type="Gene3D" id="2.40.30.170">
    <property type="match status" value="1"/>
</dbReference>
<comment type="similarity">
    <text evidence="1">Belongs to the membrane fusion protein (MFP) (TC 8.A.1) family.</text>
</comment>
<sequence>MRIRTRLPLTISLLSAALLLAGCEPAPIAQPDPDRSRPANLFKVRSAEAGLQRQFPATVEAWRSASLAFRVPGTLEQLPAQAGLEVKQGDLLAQLDTTDYRRVLEEREARFELADIRYQQQASLLARNYTSEVSLDEARAELKAARAALNIARDNLGYTRLHAPFSGIISQLQTENFQQVQAQQPVLMLQDESRLDIRFGAPESIISRLRPDLEPNGDICGQVRFTSHPAHEFTACYAEHEVVSDSRTRSYEVVFRMDRPEVFTAHSGMSVEMNVDLAPLLQPQAITGLPVPVGAVFMRDQQHWVWRLDHEDRARRVPVTPLQVRGSLMLIDADLNSGDRLVAAGISEVRDGMKLHPILQERGL</sequence>
<feature type="chain" id="PRO_5015151780" evidence="2">
    <location>
        <begin position="30"/>
        <end position="364"/>
    </location>
</feature>
<organism evidence="4 5">
    <name type="scientific">Marinobacterium halophilum</name>
    <dbReference type="NCBI Taxonomy" id="267374"/>
    <lineage>
        <taxon>Bacteria</taxon>
        <taxon>Pseudomonadati</taxon>
        <taxon>Pseudomonadota</taxon>
        <taxon>Gammaproteobacteria</taxon>
        <taxon>Oceanospirillales</taxon>
        <taxon>Oceanospirillaceae</taxon>
        <taxon>Marinobacterium</taxon>
    </lineage>
</organism>
<keyword evidence="5" id="KW-1185">Reference proteome</keyword>
<evidence type="ECO:0000256" key="2">
    <source>
        <dbReference type="SAM" id="SignalP"/>
    </source>
</evidence>
<dbReference type="PROSITE" id="PS51257">
    <property type="entry name" value="PROKAR_LIPOPROTEIN"/>
    <property type="match status" value="1"/>
</dbReference>
<dbReference type="SUPFAM" id="SSF111369">
    <property type="entry name" value="HlyD-like secretion proteins"/>
    <property type="match status" value="1"/>
</dbReference>
<dbReference type="OrthoDB" id="1185083at2"/>
<proteinExistence type="inferred from homology"/>
<dbReference type="Gene3D" id="2.40.50.100">
    <property type="match status" value="1"/>
</dbReference>
<dbReference type="GO" id="GO:1990281">
    <property type="term" value="C:efflux pump complex"/>
    <property type="evidence" value="ECO:0007669"/>
    <property type="project" value="TreeGrafter"/>
</dbReference>
<gene>
    <name evidence="4" type="ORF">CLV44_10481</name>
</gene>
<dbReference type="Proteomes" id="UP000242133">
    <property type="component" value="Unassembled WGS sequence"/>
</dbReference>
<feature type="signal peptide" evidence="2">
    <location>
        <begin position="1"/>
        <end position="29"/>
    </location>
</feature>
<comment type="caution">
    <text evidence="4">The sequence shown here is derived from an EMBL/GenBank/DDBJ whole genome shotgun (WGS) entry which is preliminary data.</text>
</comment>
<dbReference type="PANTHER" id="PTHR30469:SF20">
    <property type="entry name" value="EFFLUX RND TRANSPORTER PERIPLASMIC ADAPTOR SUBUNIT"/>
    <property type="match status" value="1"/>
</dbReference>
<keyword evidence="2" id="KW-0732">Signal</keyword>
<feature type="domain" description="Multidrug resistance protein MdtA-like barrel-sandwich hybrid" evidence="3">
    <location>
        <begin position="64"/>
        <end position="186"/>
    </location>
</feature>
<dbReference type="EMBL" id="PYGI01000004">
    <property type="protein sequence ID" value="PSL15470.1"/>
    <property type="molecule type" value="Genomic_DNA"/>
</dbReference>
<evidence type="ECO:0000256" key="1">
    <source>
        <dbReference type="ARBA" id="ARBA00009477"/>
    </source>
</evidence>
<protein>
    <submittedName>
        <fullName evidence="4">RND family efflux transporter MFP subunit</fullName>
    </submittedName>
</protein>
<dbReference type="AlphaFoldDB" id="A0A2P8F167"/>
<dbReference type="Gene3D" id="2.40.420.20">
    <property type="match status" value="1"/>
</dbReference>
<dbReference type="NCBIfam" id="TIGR01730">
    <property type="entry name" value="RND_mfp"/>
    <property type="match status" value="1"/>
</dbReference>
<dbReference type="InterPro" id="IPR058625">
    <property type="entry name" value="MdtA-like_BSH"/>
</dbReference>
<dbReference type="InterPro" id="IPR006143">
    <property type="entry name" value="RND_pump_MFP"/>
</dbReference>
<name>A0A2P8F167_9GAMM</name>
<accession>A0A2P8F167</accession>
<evidence type="ECO:0000259" key="3">
    <source>
        <dbReference type="Pfam" id="PF25917"/>
    </source>
</evidence>
<dbReference type="RefSeq" id="WP_106590808.1">
    <property type="nucleotide sequence ID" value="NZ_PYGI01000004.1"/>
</dbReference>
<dbReference type="Pfam" id="PF25917">
    <property type="entry name" value="BSH_RND"/>
    <property type="match status" value="1"/>
</dbReference>
<reference evidence="4 5" key="1">
    <citation type="submission" date="2018-03" db="EMBL/GenBank/DDBJ databases">
        <title>Genomic Encyclopedia of Archaeal and Bacterial Type Strains, Phase II (KMG-II): from individual species to whole genera.</title>
        <authorList>
            <person name="Goeker M."/>
        </authorList>
    </citation>
    <scope>NUCLEOTIDE SEQUENCE [LARGE SCALE GENOMIC DNA]</scope>
    <source>
        <strain evidence="4 5">DSM 17586</strain>
    </source>
</reference>
<dbReference type="Gene3D" id="1.10.287.470">
    <property type="entry name" value="Helix hairpin bin"/>
    <property type="match status" value="1"/>
</dbReference>
<evidence type="ECO:0000313" key="4">
    <source>
        <dbReference type="EMBL" id="PSL15470.1"/>
    </source>
</evidence>
<dbReference type="GO" id="GO:0015562">
    <property type="term" value="F:efflux transmembrane transporter activity"/>
    <property type="evidence" value="ECO:0007669"/>
    <property type="project" value="TreeGrafter"/>
</dbReference>